<evidence type="ECO:0000313" key="1">
    <source>
        <dbReference type="EMBL" id="KAI0027719.1"/>
    </source>
</evidence>
<proteinExistence type="predicted"/>
<organism evidence="1 2">
    <name type="scientific">Vararia minispora EC-137</name>
    <dbReference type="NCBI Taxonomy" id="1314806"/>
    <lineage>
        <taxon>Eukaryota</taxon>
        <taxon>Fungi</taxon>
        <taxon>Dikarya</taxon>
        <taxon>Basidiomycota</taxon>
        <taxon>Agaricomycotina</taxon>
        <taxon>Agaricomycetes</taxon>
        <taxon>Russulales</taxon>
        <taxon>Lachnocladiaceae</taxon>
        <taxon>Vararia</taxon>
    </lineage>
</organism>
<name>A0ACB8Q7P9_9AGAM</name>
<keyword evidence="1" id="KW-0560">Oxidoreductase</keyword>
<keyword evidence="1" id="KW-0503">Monooxygenase</keyword>
<dbReference type="Proteomes" id="UP000814128">
    <property type="component" value="Unassembled WGS sequence"/>
</dbReference>
<evidence type="ECO:0000313" key="2">
    <source>
        <dbReference type="Proteomes" id="UP000814128"/>
    </source>
</evidence>
<dbReference type="EMBL" id="MU273850">
    <property type="protein sequence ID" value="KAI0027719.1"/>
    <property type="molecule type" value="Genomic_DNA"/>
</dbReference>
<accession>A0ACB8Q7P9</accession>
<gene>
    <name evidence="1" type="ORF">K488DRAFT_60628</name>
</gene>
<keyword evidence="2" id="KW-1185">Reference proteome</keyword>
<comment type="caution">
    <text evidence="1">The sequence shown here is derived from an EMBL/GenBank/DDBJ whole genome shotgun (WGS) entry which is preliminary data.</text>
</comment>
<reference evidence="1" key="2">
    <citation type="journal article" date="2022" name="New Phytol.">
        <title>Evolutionary transition to the ectomycorrhizal habit in the genomes of a hyperdiverse lineage of mushroom-forming fungi.</title>
        <authorList>
            <person name="Looney B."/>
            <person name="Miyauchi S."/>
            <person name="Morin E."/>
            <person name="Drula E."/>
            <person name="Courty P.E."/>
            <person name="Kohler A."/>
            <person name="Kuo A."/>
            <person name="LaButti K."/>
            <person name="Pangilinan J."/>
            <person name="Lipzen A."/>
            <person name="Riley R."/>
            <person name="Andreopoulos W."/>
            <person name="He G."/>
            <person name="Johnson J."/>
            <person name="Nolan M."/>
            <person name="Tritt A."/>
            <person name="Barry K.W."/>
            <person name="Grigoriev I.V."/>
            <person name="Nagy L.G."/>
            <person name="Hibbett D."/>
            <person name="Henrissat B."/>
            <person name="Matheny P.B."/>
            <person name="Labbe J."/>
            <person name="Martin F.M."/>
        </authorList>
    </citation>
    <scope>NUCLEOTIDE SEQUENCE</scope>
    <source>
        <strain evidence="1">EC-137</strain>
    </source>
</reference>
<protein>
    <submittedName>
        <fullName evidence="1">CyP450 monooxygenase</fullName>
    </submittedName>
</protein>
<sequence length="515" mass="57778">MLVFYQLACAAAAVAVGILTLYLRAQRIGRNPAALPYPPGPKGYPIVGNLLDMPKAFIYKRFREMSRELGSDIIHLQVLGFHLIVLNTKDVADDLFEKKSAIYSDRPRMPMLCELMGFGWSLGFTPYNDFWKHSRKLFHKHFQPSAVAQFRPKKLKAAHEFLRRLLDSPANFHSHMQLMAGSVILDVGYGLDIKSCNDPYIKRAEETLAIIDRAGNPGAFLVDIFPALKYVPEWMPGAGFKRKARQWSAVADQFGSIPFEFVKQGIRDGTGRQSFVSMALSDIGEDEDREYQEYLIKSLAGTMYTGALTVSLIMTFFLAMLKNPEAQQKAQEEIDNVLGTGRLPNFEDEPRLPYLAALVKEVFRWQQVAPFAIPHRVSADDVYRGYFIPKDAIIIGNAWALLHDEKIFPEPFTFKPERFLGPGVDPRVESALDYAFGFGRRVCPGRWMAQSFTWIAIASTLAAFKLEKARDARGSEIEPSAAYTSGILASPEKFECIVKPRSAEAEQLVLATAGV</sequence>
<reference evidence="1" key="1">
    <citation type="submission" date="2021-02" db="EMBL/GenBank/DDBJ databases">
        <authorList>
            <consortium name="DOE Joint Genome Institute"/>
            <person name="Ahrendt S."/>
            <person name="Looney B.P."/>
            <person name="Miyauchi S."/>
            <person name="Morin E."/>
            <person name="Drula E."/>
            <person name="Courty P.E."/>
            <person name="Chicoki N."/>
            <person name="Fauchery L."/>
            <person name="Kohler A."/>
            <person name="Kuo A."/>
            <person name="Labutti K."/>
            <person name="Pangilinan J."/>
            <person name="Lipzen A."/>
            <person name="Riley R."/>
            <person name="Andreopoulos W."/>
            <person name="He G."/>
            <person name="Johnson J."/>
            <person name="Barry K.W."/>
            <person name="Grigoriev I.V."/>
            <person name="Nagy L."/>
            <person name="Hibbett D."/>
            <person name="Henrissat B."/>
            <person name="Matheny P.B."/>
            <person name="Labbe J."/>
            <person name="Martin F."/>
        </authorList>
    </citation>
    <scope>NUCLEOTIDE SEQUENCE</scope>
    <source>
        <strain evidence="1">EC-137</strain>
    </source>
</reference>